<keyword evidence="3" id="KW-1185">Reference proteome</keyword>
<dbReference type="EMBL" id="AGWY01000018">
    <property type="protein sequence ID" value="EKS31823.1"/>
    <property type="molecule type" value="Genomic_DNA"/>
</dbReference>
<name>K8P069_9BRAD</name>
<reference evidence="2 3" key="1">
    <citation type="submission" date="2012-04" db="EMBL/GenBank/DDBJ databases">
        <title>The Genome Sequence of Afipia clevelandensis ATCC 49720.</title>
        <authorList>
            <consortium name="The Broad Institute Genome Sequencing Platform"/>
            <person name="Earl A."/>
            <person name="Ward D."/>
            <person name="Feldgarden M."/>
            <person name="Gevers D."/>
            <person name="Huys G."/>
            <person name="Walker B."/>
            <person name="Young S.K."/>
            <person name="Zeng Q."/>
            <person name="Gargeya S."/>
            <person name="Fitzgerald M."/>
            <person name="Haas B."/>
            <person name="Abouelleil A."/>
            <person name="Alvarado L."/>
            <person name="Arachchi H.M."/>
            <person name="Berlin A."/>
            <person name="Chapman S.B."/>
            <person name="Goldberg J."/>
            <person name="Griggs A."/>
            <person name="Gujja S."/>
            <person name="Hansen M."/>
            <person name="Howarth C."/>
            <person name="Imamovic A."/>
            <person name="Larimer J."/>
            <person name="McCowen C."/>
            <person name="Montmayeur A."/>
            <person name="Murphy C."/>
            <person name="Neiman D."/>
            <person name="Pearson M."/>
            <person name="Priest M."/>
            <person name="Roberts A."/>
            <person name="Saif S."/>
            <person name="Shea T."/>
            <person name="Sisk P."/>
            <person name="Sykes S."/>
            <person name="Wortman J."/>
            <person name="Nusbaum C."/>
            <person name="Birren B."/>
        </authorList>
    </citation>
    <scope>NUCLEOTIDE SEQUENCE [LARGE SCALE GENOMIC DNA]</scope>
    <source>
        <strain evidence="2 3">ATCC 49720</strain>
    </source>
</reference>
<feature type="region of interest" description="Disordered" evidence="1">
    <location>
        <begin position="31"/>
        <end position="56"/>
    </location>
</feature>
<proteinExistence type="predicted"/>
<gene>
    <name evidence="2" type="ORF">HMPREF9696_04044</name>
</gene>
<evidence type="ECO:0000313" key="3">
    <source>
        <dbReference type="Proteomes" id="UP000001095"/>
    </source>
</evidence>
<evidence type="ECO:0000313" key="2">
    <source>
        <dbReference type="EMBL" id="EKS31823.1"/>
    </source>
</evidence>
<comment type="caution">
    <text evidence="2">The sequence shown here is derived from an EMBL/GenBank/DDBJ whole genome shotgun (WGS) entry which is preliminary data.</text>
</comment>
<evidence type="ECO:0000256" key="1">
    <source>
        <dbReference type="SAM" id="MobiDB-lite"/>
    </source>
</evidence>
<dbReference type="HOGENOM" id="CLU_174816_0_0_5"/>
<dbReference type="Proteomes" id="UP000001095">
    <property type="component" value="Unassembled WGS sequence"/>
</dbReference>
<protein>
    <recommendedName>
        <fullName evidence="4">Porin</fullName>
    </recommendedName>
</protein>
<organism evidence="2 3">
    <name type="scientific">Afipia clevelandensis ATCC 49720</name>
    <dbReference type="NCBI Taxonomy" id="883079"/>
    <lineage>
        <taxon>Bacteria</taxon>
        <taxon>Pseudomonadati</taxon>
        <taxon>Pseudomonadota</taxon>
        <taxon>Alphaproteobacteria</taxon>
        <taxon>Hyphomicrobiales</taxon>
        <taxon>Nitrobacteraceae</taxon>
        <taxon>Afipia</taxon>
    </lineage>
</organism>
<accession>K8P069</accession>
<evidence type="ECO:0008006" key="4">
    <source>
        <dbReference type="Google" id="ProtNLM"/>
    </source>
</evidence>
<dbReference type="AlphaFoldDB" id="K8P069"/>
<sequence length="89" mass="9481">MRASFIPIIKHIAVVGLSIILMSAAQAQQNERRRPHLRLKGAAQYQPLKPARPQRSACSEFGPGFVRMPGSDSCIRFGGGVGIGVGAVP</sequence>